<gene>
    <name evidence="2" type="ORF">ALTATR162_LOCUS10967</name>
</gene>
<evidence type="ECO:0000256" key="1">
    <source>
        <dbReference type="SAM" id="MobiDB-lite"/>
    </source>
</evidence>
<keyword evidence="3" id="KW-1185">Reference proteome</keyword>
<feature type="region of interest" description="Disordered" evidence="1">
    <location>
        <begin position="58"/>
        <end position="78"/>
    </location>
</feature>
<dbReference type="RefSeq" id="XP_043174542.1">
    <property type="nucleotide sequence ID" value="XM_043318607.1"/>
</dbReference>
<dbReference type="EMBL" id="CAJRGZ010000030">
    <property type="protein sequence ID" value="CAG5184554.1"/>
    <property type="molecule type" value="Genomic_DNA"/>
</dbReference>
<sequence>MFISILTTPAAEATEKSIAIIDMAAGYFAYLDYSTDAIFSFELVKNLAQWARQAVSQSGEQIPATQSTHFTTEPDVPPPMESFLVDSILDTGIDIDGMDLGDWPAFLPRLPQFTT</sequence>
<dbReference type="Proteomes" id="UP000676310">
    <property type="component" value="Unassembled WGS sequence"/>
</dbReference>
<proteinExistence type="predicted"/>
<evidence type="ECO:0000313" key="2">
    <source>
        <dbReference type="EMBL" id="CAG5184554.1"/>
    </source>
</evidence>
<evidence type="ECO:0000313" key="3">
    <source>
        <dbReference type="Proteomes" id="UP000676310"/>
    </source>
</evidence>
<accession>A0A8J2IM27</accession>
<dbReference type="GeneID" id="67011186"/>
<organism evidence="2 3">
    <name type="scientific">Alternaria atra</name>
    <dbReference type="NCBI Taxonomy" id="119953"/>
    <lineage>
        <taxon>Eukaryota</taxon>
        <taxon>Fungi</taxon>
        <taxon>Dikarya</taxon>
        <taxon>Ascomycota</taxon>
        <taxon>Pezizomycotina</taxon>
        <taxon>Dothideomycetes</taxon>
        <taxon>Pleosporomycetidae</taxon>
        <taxon>Pleosporales</taxon>
        <taxon>Pleosporineae</taxon>
        <taxon>Pleosporaceae</taxon>
        <taxon>Alternaria</taxon>
        <taxon>Alternaria sect. Ulocladioides</taxon>
    </lineage>
</organism>
<reference evidence="2" key="1">
    <citation type="submission" date="2021-05" db="EMBL/GenBank/DDBJ databases">
        <authorList>
            <person name="Stam R."/>
        </authorList>
    </citation>
    <scope>NUCLEOTIDE SEQUENCE</scope>
    <source>
        <strain evidence="2">CS162</strain>
    </source>
</reference>
<dbReference type="AlphaFoldDB" id="A0A8J2IM27"/>
<name>A0A8J2IM27_9PLEO</name>
<feature type="compositionally biased region" description="Polar residues" evidence="1">
    <location>
        <begin position="58"/>
        <end position="71"/>
    </location>
</feature>
<comment type="caution">
    <text evidence="2">The sequence shown here is derived from an EMBL/GenBank/DDBJ whole genome shotgun (WGS) entry which is preliminary data.</text>
</comment>
<dbReference type="OrthoDB" id="39175at2759"/>
<protein>
    <submittedName>
        <fullName evidence="2">Uncharacterized protein</fullName>
    </submittedName>
</protein>